<dbReference type="SFLD" id="SFLDS00003">
    <property type="entry name" value="Haloacid_Dehalogenase"/>
    <property type="match status" value="1"/>
</dbReference>
<dbReference type="Gene3D" id="3.40.50.1000">
    <property type="entry name" value="HAD superfamily/HAD-like"/>
    <property type="match status" value="1"/>
</dbReference>
<protein>
    <submittedName>
        <fullName evidence="1">HAD family hydrolase</fullName>
    </submittedName>
</protein>
<dbReference type="SUPFAM" id="SSF56784">
    <property type="entry name" value="HAD-like"/>
    <property type="match status" value="1"/>
</dbReference>
<dbReference type="CDD" id="cd07528">
    <property type="entry name" value="HAD_CbbY-like"/>
    <property type="match status" value="1"/>
</dbReference>
<dbReference type="RefSeq" id="WP_254012473.1">
    <property type="nucleotide sequence ID" value="NZ_JAMZMM010000135.1"/>
</dbReference>
<evidence type="ECO:0000313" key="1">
    <source>
        <dbReference type="EMBL" id="MCP2729693.1"/>
    </source>
</evidence>
<keyword evidence="1" id="KW-0378">Hydrolase</keyword>
<sequence>MNKLQALIFDVDGTLADTERDGHRVAFNRTFAEAGLDWNWSISLYGEILEVAGGKERIHFYLQKYRPDFQPPADLTQFIANLHKAKTHHYQKLLAEAVIPLRPGVKRLIDQARSQGIRLAIATTSALPNATTLLTQQLGKDSLDWFEVIAAGDIVAAKKPAPDIYQYVLREMGLNSDVCLAFEDSHQGLIAARKAGIQTIITVNDYTKDRDFSDALLVLDCLGEPEQPFRVIAGDVGDGSYLDLDLVYRLLN</sequence>
<dbReference type="SFLD" id="SFLDG01135">
    <property type="entry name" value="C1.5.6:_HAD__Beta-PGM__Phospha"/>
    <property type="match status" value="1"/>
</dbReference>
<dbReference type="Gene3D" id="1.10.150.240">
    <property type="entry name" value="Putative phosphatase, domain 2"/>
    <property type="match status" value="1"/>
</dbReference>
<keyword evidence="2" id="KW-1185">Reference proteome</keyword>
<dbReference type="AlphaFoldDB" id="A0AAE3GTX3"/>
<dbReference type="PRINTS" id="PR00413">
    <property type="entry name" value="HADHALOGNASE"/>
</dbReference>
<dbReference type="InterPro" id="IPR044999">
    <property type="entry name" value="CbbY-like"/>
</dbReference>
<dbReference type="InterPro" id="IPR036412">
    <property type="entry name" value="HAD-like_sf"/>
</dbReference>
<name>A0AAE3GTX3_9CYAN</name>
<dbReference type="InterPro" id="IPR006439">
    <property type="entry name" value="HAD-SF_hydro_IA"/>
</dbReference>
<dbReference type="EMBL" id="JAMZMM010000135">
    <property type="protein sequence ID" value="MCP2729693.1"/>
    <property type="molecule type" value="Genomic_DNA"/>
</dbReference>
<reference evidence="1" key="1">
    <citation type="submission" date="2022-06" db="EMBL/GenBank/DDBJ databases">
        <title>New cyanobacteria of genus Symplocastrum in benthos of Lake Baikal.</title>
        <authorList>
            <person name="Sorokovikova E."/>
            <person name="Tikhonova I."/>
            <person name="Krasnopeev A."/>
            <person name="Evseev P."/>
            <person name="Gladkikh A."/>
            <person name="Belykh O."/>
        </authorList>
    </citation>
    <scope>NUCLEOTIDE SEQUENCE</scope>
    <source>
        <strain evidence="1">BBK-W-15</strain>
    </source>
</reference>
<comment type="caution">
    <text evidence="1">The sequence shown here is derived from an EMBL/GenBank/DDBJ whole genome shotgun (WGS) entry which is preliminary data.</text>
</comment>
<dbReference type="InterPro" id="IPR023198">
    <property type="entry name" value="PGP-like_dom2"/>
</dbReference>
<evidence type="ECO:0000313" key="2">
    <source>
        <dbReference type="Proteomes" id="UP001204953"/>
    </source>
</evidence>
<dbReference type="SFLD" id="SFLDF00035">
    <property type="entry name" value="phosphoglycolate_phosphatase"/>
    <property type="match status" value="1"/>
</dbReference>
<dbReference type="InterPro" id="IPR023214">
    <property type="entry name" value="HAD_sf"/>
</dbReference>
<organism evidence="1 2">
    <name type="scientific">Limnofasciculus baicalensis BBK-W-15</name>
    <dbReference type="NCBI Taxonomy" id="2699891"/>
    <lineage>
        <taxon>Bacteria</taxon>
        <taxon>Bacillati</taxon>
        <taxon>Cyanobacteriota</taxon>
        <taxon>Cyanophyceae</taxon>
        <taxon>Coleofasciculales</taxon>
        <taxon>Coleofasciculaceae</taxon>
        <taxon>Limnofasciculus</taxon>
        <taxon>Limnofasciculus baicalensis</taxon>
    </lineage>
</organism>
<dbReference type="SFLD" id="SFLDG01129">
    <property type="entry name" value="C1.5:_HAD__Beta-PGM__Phosphata"/>
    <property type="match status" value="1"/>
</dbReference>
<dbReference type="GO" id="GO:0016787">
    <property type="term" value="F:hydrolase activity"/>
    <property type="evidence" value="ECO:0007669"/>
    <property type="project" value="UniProtKB-KW"/>
</dbReference>
<proteinExistence type="predicted"/>
<dbReference type="NCBIfam" id="TIGR01509">
    <property type="entry name" value="HAD-SF-IA-v3"/>
    <property type="match status" value="1"/>
</dbReference>
<dbReference type="Pfam" id="PF00702">
    <property type="entry name" value="Hydrolase"/>
    <property type="match status" value="1"/>
</dbReference>
<dbReference type="Proteomes" id="UP001204953">
    <property type="component" value="Unassembled WGS sequence"/>
</dbReference>
<accession>A0AAE3GTX3</accession>
<dbReference type="PANTHER" id="PTHR42896:SF2">
    <property type="entry name" value="CBBY-LIKE PROTEIN"/>
    <property type="match status" value="1"/>
</dbReference>
<dbReference type="PANTHER" id="PTHR42896">
    <property type="entry name" value="XYLULOSE-1,5-BISPHOSPHATE (XUBP) PHOSPHATASE"/>
    <property type="match status" value="1"/>
</dbReference>
<gene>
    <name evidence="1" type="ORF">NJ959_14665</name>
</gene>